<gene>
    <name evidence="1" type="ORF">AAY24_00500</name>
</gene>
<evidence type="ECO:0000313" key="1">
    <source>
        <dbReference type="EMBL" id="AKH19075.1"/>
    </source>
</evidence>
<sequence>MNIAVLKTGLFPDSETVEEGIDHLLSRCNLYQYDATRDDLSDSDWDQILDEILDAERLIVL</sequence>
<dbReference type="AlphaFoldDB" id="A0A0F7JWH6"/>
<organism evidence="1 2">
    <name type="scientific">Sedimenticola thiotaurini</name>
    <dbReference type="NCBI Taxonomy" id="1543721"/>
    <lineage>
        <taxon>Bacteria</taxon>
        <taxon>Pseudomonadati</taxon>
        <taxon>Pseudomonadota</taxon>
        <taxon>Gammaproteobacteria</taxon>
        <taxon>Chromatiales</taxon>
        <taxon>Sedimenticolaceae</taxon>
        <taxon>Sedimenticola</taxon>
    </lineage>
</organism>
<protein>
    <submittedName>
        <fullName evidence="1">Uncharacterized protein</fullName>
    </submittedName>
</protein>
<dbReference type="OrthoDB" id="7064621at2"/>
<dbReference type="Proteomes" id="UP000034410">
    <property type="component" value="Chromosome"/>
</dbReference>
<reference evidence="1 2" key="1">
    <citation type="journal article" date="2015" name="Genome Announc.">
        <title>Complete Genome Sequence of Sedimenticola thiotaurini Strain SIP-G1, a Polyphosphate- and Polyhydroxyalkanoate-Accumulating Sulfur-Oxidizing Gammaproteobacterium Isolated from Salt Marsh Sediments.</title>
        <authorList>
            <person name="Flood B.E."/>
            <person name="Jones D.S."/>
            <person name="Bailey J.V."/>
        </authorList>
    </citation>
    <scope>NUCLEOTIDE SEQUENCE [LARGE SCALE GENOMIC DNA]</scope>
    <source>
        <strain evidence="1 2">SIP-G1</strain>
    </source>
</reference>
<dbReference type="EMBL" id="CP011412">
    <property type="protein sequence ID" value="AKH19075.1"/>
    <property type="molecule type" value="Genomic_DNA"/>
</dbReference>
<name>A0A0F7JWH6_9GAMM</name>
<evidence type="ECO:0000313" key="2">
    <source>
        <dbReference type="Proteomes" id="UP000034410"/>
    </source>
</evidence>
<dbReference type="KEGG" id="seds:AAY24_00500"/>
<accession>A0A0F7JWH6</accession>
<dbReference type="RefSeq" id="WP_046858013.1">
    <property type="nucleotide sequence ID" value="NZ_CP011412.1"/>
</dbReference>
<proteinExistence type="predicted"/>
<keyword evidence="2" id="KW-1185">Reference proteome</keyword>